<feature type="transmembrane region" description="Helical" evidence="5">
    <location>
        <begin position="292"/>
        <end position="313"/>
    </location>
</feature>
<dbReference type="InterPro" id="IPR011701">
    <property type="entry name" value="MFS"/>
</dbReference>
<dbReference type="GO" id="GO:0005886">
    <property type="term" value="C:plasma membrane"/>
    <property type="evidence" value="ECO:0007669"/>
    <property type="project" value="TreeGrafter"/>
</dbReference>
<dbReference type="FunCoup" id="A0A409YQ37">
    <property type="interactions" value="18"/>
</dbReference>
<feature type="transmembrane region" description="Helical" evidence="5">
    <location>
        <begin position="333"/>
        <end position="354"/>
    </location>
</feature>
<evidence type="ECO:0000313" key="8">
    <source>
        <dbReference type="Proteomes" id="UP000284842"/>
    </source>
</evidence>
<feature type="transmembrane region" description="Helical" evidence="5">
    <location>
        <begin position="64"/>
        <end position="90"/>
    </location>
</feature>
<dbReference type="FunFam" id="1.20.1250.20:FF:000196">
    <property type="entry name" value="MFS toxin efflux pump (AflT)"/>
    <property type="match status" value="1"/>
</dbReference>
<dbReference type="OrthoDB" id="10021397at2759"/>
<feature type="transmembrane region" description="Helical" evidence="5">
    <location>
        <begin position="187"/>
        <end position="207"/>
    </location>
</feature>
<feature type="transmembrane region" description="Helical" evidence="5">
    <location>
        <begin position="102"/>
        <end position="124"/>
    </location>
</feature>
<evidence type="ECO:0000256" key="2">
    <source>
        <dbReference type="ARBA" id="ARBA00022692"/>
    </source>
</evidence>
<evidence type="ECO:0000259" key="6">
    <source>
        <dbReference type="PROSITE" id="PS50850"/>
    </source>
</evidence>
<dbReference type="PROSITE" id="PS50850">
    <property type="entry name" value="MFS"/>
    <property type="match status" value="1"/>
</dbReference>
<organism evidence="7 8">
    <name type="scientific">Panaeolus cyanescens</name>
    <dbReference type="NCBI Taxonomy" id="181874"/>
    <lineage>
        <taxon>Eukaryota</taxon>
        <taxon>Fungi</taxon>
        <taxon>Dikarya</taxon>
        <taxon>Basidiomycota</taxon>
        <taxon>Agaricomycotina</taxon>
        <taxon>Agaricomycetes</taxon>
        <taxon>Agaricomycetidae</taxon>
        <taxon>Agaricales</taxon>
        <taxon>Agaricineae</taxon>
        <taxon>Galeropsidaceae</taxon>
        <taxon>Panaeolus</taxon>
    </lineage>
</organism>
<feature type="transmembrane region" description="Helical" evidence="5">
    <location>
        <begin position="219"/>
        <end position="239"/>
    </location>
</feature>
<sequence>MGNSATHSDQVTIADLTAVNATPTTPKTTGVDLALLDAELKNVKHDEKARNPEEERQYPGPLKLAAILISLYLSVFLVGLDQTILITAIPKITAKFNSINDVGWYGSAYLLTLASFQLLFGRLYNLSVKSVFLTTVAIFEVGSLICGVAPNSVTLIVGRAIAGLGSAGIFSGALIIIAHSVPLERRPIYTTFIAAIWGLSAVIGPLLGGVFTDKVSWRWCFYINLPIGGLSILFIAAFFQEPKLPASESMGLLKRLKTFDPIGCLLFIPAIICLLLALEWGGHRYPWNNGRIIALFVLFGVLIIAFGFVQVWMGELATLPPRIVKNRNVWSSVLYAGPIICAFFTLLFYLPIWFQAIKGDNAVDSGVRLLPFIVASTVGSLIAGVLVQRTGYYNPFLIAGTILMATGSGLLTTFEPDISSSRFIGYQIIAGLGMGLGSQIPALAVQNALPMSDIPVGIVVITFSQSVGGALGVSIGNSLFVNNLVQNLETLVPSLDPHFVLSLGPTNLVASIAADLLPGVYQSYNSAVVTAFHVSVVASVITVLGALLIEWKKLSKSVDIHVA</sequence>
<accession>A0A409YQ37</accession>
<evidence type="ECO:0000256" key="5">
    <source>
        <dbReference type="SAM" id="Phobius"/>
    </source>
</evidence>
<feature type="transmembrane region" description="Helical" evidence="5">
    <location>
        <begin position="161"/>
        <end position="181"/>
    </location>
</feature>
<dbReference type="PANTHER" id="PTHR23501">
    <property type="entry name" value="MAJOR FACILITATOR SUPERFAMILY"/>
    <property type="match status" value="1"/>
</dbReference>
<keyword evidence="2 5" id="KW-0812">Transmembrane</keyword>
<dbReference type="Pfam" id="PF07690">
    <property type="entry name" value="MFS_1"/>
    <property type="match status" value="1"/>
</dbReference>
<dbReference type="InterPro" id="IPR036259">
    <property type="entry name" value="MFS_trans_sf"/>
</dbReference>
<dbReference type="FunFam" id="1.20.1720.10:FF:000012">
    <property type="entry name" value="MFS toxin efflux pump (AflT)"/>
    <property type="match status" value="1"/>
</dbReference>
<dbReference type="InParanoid" id="A0A409YQ37"/>
<feature type="transmembrane region" description="Helical" evidence="5">
    <location>
        <begin position="392"/>
        <end position="411"/>
    </location>
</feature>
<reference evidence="7 8" key="1">
    <citation type="journal article" date="2018" name="Evol. Lett.">
        <title>Horizontal gene cluster transfer increased hallucinogenic mushroom diversity.</title>
        <authorList>
            <person name="Reynolds H.T."/>
            <person name="Vijayakumar V."/>
            <person name="Gluck-Thaler E."/>
            <person name="Korotkin H.B."/>
            <person name="Matheny P.B."/>
            <person name="Slot J.C."/>
        </authorList>
    </citation>
    <scope>NUCLEOTIDE SEQUENCE [LARGE SCALE GENOMIC DNA]</scope>
    <source>
        <strain evidence="7 8">2629</strain>
    </source>
</reference>
<keyword evidence="8" id="KW-1185">Reference proteome</keyword>
<keyword evidence="4 5" id="KW-0472">Membrane</keyword>
<comment type="subcellular location">
    <subcellularLocation>
        <location evidence="1">Membrane</location>
        <topology evidence="1">Multi-pass membrane protein</topology>
    </subcellularLocation>
</comment>
<proteinExistence type="predicted"/>
<dbReference type="Gene3D" id="1.20.1250.20">
    <property type="entry name" value="MFS general substrate transporter like domains"/>
    <property type="match status" value="2"/>
</dbReference>
<feature type="transmembrane region" description="Helical" evidence="5">
    <location>
        <begin position="366"/>
        <end position="386"/>
    </location>
</feature>
<name>A0A409YQ37_9AGAR</name>
<feature type="transmembrane region" description="Helical" evidence="5">
    <location>
        <begin position="259"/>
        <end position="280"/>
    </location>
</feature>
<feature type="transmembrane region" description="Helical" evidence="5">
    <location>
        <begin position="527"/>
        <end position="549"/>
    </location>
</feature>
<dbReference type="EMBL" id="NHTK01000840">
    <property type="protein sequence ID" value="PPR05123.1"/>
    <property type="molecule type" value="Genomic_DNA"/>
</dbReference>
<feature type="domain" description="Major facilitator superfamily (MFS) profile" evidence="6">
    <location>
        <begin position="67"/>
        <end position="554"/>
    </location>
</feature>
<dbReference type="CDD" id="cd17502">
    <property type="entry name" value="MFS_Azr1_MDR_like"/>
    <property type="match status" value="1"/>
</dbReference>
<dbReference type="AlphaFoldDB" id="A0A409YQ37"/>
<evidence type="ECO:0000256" key="1">
    <source>
        <dbReference type="ARBA" id="ARBA00004141"/>
    </source>
</evidence>
<evidence type="ECO:0000256" key="4">
    <source>
        <dbReference type="ARBA" id="ARBA00023136"/>
    </source>
</evidence>
<dbReference type="SUPFAM" id="SSF103473">
    <property type="entry name" value="MFS general substrate transporter"/>
    <property type="match status" value="1"/>
</dbReference>
<feature type="transmembrane region" description="Helical" evidence="5">
    <location>
        <begin position="423"/>
        <end position="444"/>
    </location>
</feature>
<dbReference type="GO" id="GO:0022857">
    <property type="term" value="F:transmembrane transporter activity"/>
    <property type="evidence" value="ECO:0007669"/>
    <property type="project" value="InterPro"/>
</dbReference>
<evidence type="ECO:0000256" key="3">
    <source>
        <dbReference type="ARBA" id="ARBA00022989"/>
    </source>
</evidence>
<keyword evidence="3 5" id="KW-1133">Transmembrane helix</keyword>
<protein>
    <recommendedName>
        <fullName evidence="6">Major facilitator superfamily (MFS) profile domain-containing protein</fullName>
    </recommendedName>
</protein>
<feature type="transmembrane region" description="Helical" evidence="5">
    <location>
        <begin position="130"/>
        <end position="149"/>
    </location>
</feature>
<comment type="caution">
    <text evidence="7">The sequence shown here is derived from an EMBL/GenBank/DDBJ whole genome shotgun (WGS) entry which is preliminary data.</text>
</comment>
<dbReference type="Proteomes" id="UP000284842">
    <property type="component" value="Unassembled WGS sequence"/>
</dbReference>
<dbReference type="InterPro" id="IPR020846">
    <property type="entry name" value="MFS_dom"/>
</dbReference>
<dbReference type="PANTHER" id="PTHR23501:SF199">
    <property type="entry name" value="MFS EFFLUX TRANSPORTER INPD-RELATED"/>
    <property type="match status" value="1"/>
</dbReference>
<evidence type="ECO:0000313" key="7">
    <source>
        <dbReference type="EMBL" id="PPR05123.1"/>
    </source>
</evidence>
<gene>
    <name evidence="7" type="ORF">CVT24_010379</name>
</gene>